<reference evidence="6" key="1">
    <citation type="submission" date="2021-02" db="EMBL/GenBank/DDBJ databases">
        <authorList>
            <person name="Nowell W R."/>
        </authorList>
    </citation>
    <scope>NUCLEOTIDE SEQUENCE</scope>
</reference>
<evidence type="ECO:0000256" key="3">
    <source>
        <dbReference type="ARBA" id="ARBA00023315"/>
    </source>
</evidence>
<sequence>MTVVDLFKKCQTFFLVQGLLGYVFIISGLIVNFLQLCSLVVWPFSRQLYRKINCRLATLIWSQLTFLNQWWSYSDCVLYIDPKDLEYLKHEHSICLTNHKYPIDWLLGWVIAQRIGLLGGSKIVGKKSLSQLPIVGWTWMFTESIFLKRVWETDKNILYEDVQRILGDYPKDYYFNFLMTCEGTRFTEKKRVESMKVAKEKGLPELKHHILPRTKGFTLIMQGAKGKISGVYNFTLAFTPDSAPPLLTTLIKGQACKAECYIKRIPVTEIPYEDEKKCAEWLHKLFQEKDQIYDYFDKHKTFEGLDLPKVYVPRNYNDLIIELFWTIVIGIPSIFLLIRFLWTSSLTAQIIFLVIVIASIMGVRRMIDVATIKKEQ</sequence>
<dbReference type="InterPro" id="IPR002123">
    <property type="entry name" value="Plipid/glycerol_acylTrfase"/>
</dbReference>
<comment type="similarity">
    <text evidence="1">Belongs to the 1-acyl-sn-glycerol-3-phosphate acyltransferase family.</text>
</comment>
<dbReference type="Pfam" id="PF16076">
    <property type="entry name" value="Acyltransf_C"/>
    <property type="match status" value="1"/>
</dbReference>
<feature type="transmembrane region" description="Helical" evidence="4">
    <location>
        <begin position="348"/>
        <end position="367"/>
    </location>
</feature>
<comment type="caution">
    <text evidence="6">The sequence shown here is derived from an EMBL/GenBank/DDBJ whole genome shotgun (WGS) entry which is preliminary data.</text>
</comment>
<feature type="domain" description="Phospholipid/glycerol acyltransferase" evidence="5">
    <location>
        <begin position="93"/>
        <end position="218"/>
    </location>
</feature>
<evidence type="ECO:0000313" key="10">
    <source>
        <dbReference type="Proteomes" id="UP000663829"/>
    </source>
</evidence>
<keyword evidence="4" id="KW-0472">Membrane</keyword>
<name>A0A813WHZ7_9BILA</name>
<dbReference type="Proteomes" id="UP000681722">
    <property type="component" value="Unassembled WGS sequence"/>
</dbReference>
<dbReference type="EMBL" id="CAJNOK010030135">
    <property type="protein sequence ID" value="CAF1456487.1"/>
    <property type="molecule type" value="Genomic_DNA"/>
</dbReference>
<keyword evidence="4" id="KW-0812">Transmembrane</keyword>
<dbReference type="CDD" id="cd07990">
    <property type="entry name" value="LPLAT_LCLAT1-like"/>
    <property type="match status" value="1"/>
</dbReference>
<gene>
    <name evidence="6" type="ORF">GPM918_LOCUS6620</name>
    <name evidence="7" type="ORF">OVA965_LOCUS35058</name>
    <name evidence="8" type="ORF">SRO942_LOCUS6620</name>
    <name evidence="9" type="ORF">TMI583_LOCUS36017</name>
</gene>
<evidence type="ECO:0000256" key="1">
    <source>
        <dbReference type="ARBA" id="ARBA00008655"/>
    </source>
</evidence>
<organism evidence="6 10">
    <name type="scientific">Didymodactylos carnosus</name>
    <dbReference type="NCBI Taxonomy" id="1234261"/>
    <lineage>
        <taxon>Eukaryota</taxon>
        <taxon>Metazoa</taxon>
        <taxon>Spiralia</taxon>
        <taxon>Gnathifera</taxon>
        <taxon>Rotifera</taxon>
        <taxon>Eurotatoria</taxon>
        <taxon>Bdelloidea</taxon>
        <taxon>Philodinida</taxon>
        <taxon>Philodinidae</taxon>
        <taxon>Didymodactylos</taxon>
    </lineage>
</organism>
<evidence type="ECO:0000313" key="7">
    <source>
        <dbReference type="EMBL" id="CAF1456487.1"/>
    </source>
</evidence>
<dbReference type="GO" id="GO:0003841">
    <property type="term" value="F:1-acylglycerol-3-phosphate O-acyltransferase activity"/>
    <property type="evidence" value="ECO:0007669"/>
    <property type="project" value="TreeGrafter"/>
</dbReference>
<dbReference type="PANTHER" id="PTHR10983">
    <property type="entry name" value="1-ACYLGLYCEROL-3-PHOSPHATE ACYLTRANSFERASE-RELATED"/>
    <property type="match status" value="1"/>
</dbReference>
<keyword evidence="4" id="KW-1133">Transmembrane helix</keyword>
<feature type="transmembrane region" description="Helical" evidence="4">
    <location>
        <begin position="20"/>
        <end position="42"/>
    </location>
</feature>
<keyword evidence="10" id="KW-1185">Reference proteome</keyword>
<feature type="transmembrane region" description="Helical" evidence="4">
    <location>
        <begin position="319"/>
        <end position="342"/>
    </location>
</feature>
<keyword evidence="2" id="KW-0808">Transferase</keyword>
<dbReference type="EMBL" id="CAJNOQ010001027">
    <property type="protein sequence ID" value="CAF0861640.1"/>
    <property type="molecule type" value="Genomic_DNA"/>
</dbReference>
<evidence type="ECO:0000256" key="2">
    <source>
        <dbReference type="ARBA" id="ARBA00022679"/>
    </source>
</evidence>
<dbReference type="SMART" id="SM00563">
    <property type="entry name" value="PlsC"/>
    <property type="match status" value="1"/>
</dbReference>
<dbReference type="Proteomes" id="UP000682733">
    <property type="component" value="Unassembled WGS sequence"/>
</dbReference>
<accession>A0A813WHZ7</accession>
<dbReference type="Proteomes" id="UP000663829">
    <property type="component" value="Unassembled WGS sequence"/>
</dbReference>
<protein>
    <recommendedName>
        <fullName evidence="5">Phospholipid/glycerol acyltransferase domain-containing protein</fullName>
    </recommendedName>
</protein>
<dbReference type="Pfam" id="PF01553">
    <property type="entry name" value="Acyltransferase"/>
    <property type="match status" value="1"/>
</dbReference>
<evidence type="ECO:0000313" key="9">
    <source>
        <dbReference type="EMBL" id="CAF4250489.1"/>
    </source>
</evidence>
<evidence type="ECO:0000313" key="8">
    <source>
        <dbReference type="EMBL" id="CAF3649293.1"/>
    </source>
</evidence>
<evidence type="ECO:0000256" key="4">
    <source>
        <dbReference type="SAM" id="Phobius"/>
    </source>
</evidence>
<dbReference type="AlphaFoldDB" id="A0A813WHZ7"/>
<dbReference type="PANTHER" id="PTHR10983:SF24">
    <property type="entry name" value="1-ACYLGLYCEROL-3-PHOSPHATE O-ACYLTRANSFERASE 3, ISOFORM E-RELATED"/>
    <property type="match status" value="1"/>
</dbReference>
<dbReference type="Proteomes" id="UP000677228">
    <property type="component" value="Unassembled WGS sequence"/>
</dbReference>
<proteinExistence type="inferred from homology"/>
<keyword evidence="3" id="KW-0012">Acyltransferase</keyword>
<dbReference type="EMBL" id="CAJOBA010051995">
    <property type="protein sequence ID" value="CAF4250489.1"/>
    <property type="molecule type" value="Genomic_DNA"/>
</dbReference>
<dbReference type="InterPro" id="IPR032098">
    <property type="entry name" value="Acyltransf_C"/>
</dbReference>
<evidence type="ECO:0000259" key="5">
    <source>
        <dbReference type="SMART" id="SM00563"/>
    </source>
</evidence>
<dbReference type="OrthoDB" id="189226at2759"/>
<dbReference type="GO" id="GO:0012505">
    <property type="term" value="C:endomembrane system"/>
    <property type="evidence" value="ECO:0007669"/>
    <property type="project" value="TreeGrafter"/>
</dbReference>
<dbReference type="EMBL" id="CAJOBC010001027">
    <property type="protein sequence ID" value="CAF3649293.1"/>
    <property type="molecule type" value="Genomic_DNA"/>
</dbReference>
<evidence type="ECO:0000313" key="6">
    <source>
        <dbReference type="EMBL" id="CAF0861640.1"/>
    </source>
</evidence>